<comment type="caution">
    <text evidence="5">The sequence shown here is derived from an EMBL/GenBank/DDBJ whole genome shotgun (WGS) entry which is preliminary data.</text>
</comment>
<sequence length="205" mass="23195">MSMPIQPSPAGQPQANHGGHEVFDAHENLSTMVDVLDQYLMFQQYITDPELNTILTQQRSFIEQTYNCAVEVFSTGKDPSQPTQQYKMNENNTVTYGLTPSQPRKPAESLPEINDLKISGQMLGLTKSTASLLTMTALEVTNPVLRRVYADSVPNFIEMSYEIFLYQNKHKYYQVPRLQQQDMQQMLQGFAPATGAPLTQNNKLQ</sequence>
<dbReference type="RefSeq" id="WP_148948445.1">
    <property type="nucleotide sequence ID" value="NZ_VTEH01000020.1"/>
</dbReference>
<evidence type="ECO:0000313" key="6">
    <source>
        <dbReference type="Proteomes" id="UP000323317"/>
    </source>
</evidence>
<comment type="similarity">
    <text evidence="3">Belongs to the CotF family.</text>
</comment>
<dbReference type="InterPro" id="IPR012851">
    <property type="entry name" value="Spore_coat_CotF-like"/>
</dbReference>
<comment type="subcellular location">
    <subcellularLocation>
        <location evidence="2">Spore coat</location>
    </subcellularLocation>
</comment>
<evidence type="ECO:0000256" key="2">
    <source>
        <dbReference type="ARBA" id="ARBA00024325"/>
    </source>
</evidence>
<proteinExistence type="inferred from homology"/>
<feature type="region of interest" description="Disordered" evidence="4">
    <location>
        <begin position="1"/>
        <end position="20"/>
    </location>
</feature>
<dbReference type="Pfam" id="PF07875">
    <property type="entry name" value="Coat_F"/>
    <property type="match status" value="1"/>
</dbReference>
<dbReference type="PANTHER" id="PTHR39183:SF1">
    <property type="entry name" value="SPORE COAT PROTEIN F-LIKE PROTEIN YHCQ"/>
    <property type="match status" value="1"/>
</dbReference>
<reference evidence="5 6" key="1">
    <citation type="submission" date="2019-08" db="EMBL/GenBank/DDBJ databases">
        <title>Bacillus genomes from the desert of Cuatro Cienegas, Coahuila.</title>
        <authorList>
            <person name="Olmedo-Alvarez G."/>
        </authorList>
    </citation>
    <scope>NUCLEOTIDE SEQUENCE [LARGE SCALE GENOMIC DNA]</scope>
    <source>
        <strain evidence="5 6">CH40_1T</strain>
    </source>
</reference>
<dbReference type="Proteomes" id="UP000323317">
    <property type="component" value="Unassembled WGS sequence"/>
</dbReference>
<keyword evidence="1" id="KW-0749">Sporulation</keyword>
<evidence type="ECO:0000313" key="5">
    <source>
        <dbReference type="EMBL" id="TYR73283.1"/>
    </source>
</evidence>
<dbReference type="Gene3D" id="1.20.1260.10">
    <property type="match status" value="1"/>
</dbReference>
<keyword evidence="5" id="KW-0167">Capsid protein</keyword>
<dbReference type="EMBL" id="VTEH01000020">
    <property type="protein sequence ID" value="TYR73283.1"/>
    <property type="molecule type" value="Genomic_DNA"/>
</dbReference>
<evidence type="ECO:0000256" key="3">
    <source>
        <dbReference type="ARBA" id="ARBA00024344"/>
    </source>
</evidence>
<name>A0A5D4KAZ3_9BACI</name>
<evidence type="ECO:0000256" key="1">
    <source>
        <dbReference type="ARBA" id="ARBA00022969"/>
    </source>
</evidence>
<dbReference type="AlphaFoldDB" id="A0A5D4KAZ3"/>
<keyword evidence="5" id="KW-0946">Virion</keyword>
<protein>
    <submittedName>
        <fullName evidence="5">Spore coat protein</fullName>
    </submittedName>
</protein>
<evidence type="ECO:0000256" key="4">
    <source>
        <dbReference type="SAM" id="MobiDB-lite"/>
    </source>
</evidence>
<organism evidence="5 6">
    <name type="scientific">Rossellomorea vietnamensis</name>
    <dbReference type="NCBI Taxonomy" id="218284"/>
    <lineage>
        <taxon>Bacteria</taxon>
        <taxon>Bacillati</taxon>
        <taxon>Bacillota</taxon>
        <taxon>Bacilli</taxon>
        <taxon>Bacillales</taxon>
        <taxon>Bacillaceae</taxon>
        <taxon>Rossellomorea</taxon>
    </lineage>
</organism>
<dbReference type="GO" id="GO:0030435">
    <property type="term" value="P:sporulation resulting in formation of a cellular spore"/>
    <property type="evidence" value="ECO:0007669"/>
    <property type="project" value="UniProtKB-KW"/>
</dbReference>
<dbReference type="InterPro" id="IPR012347">
    <property type="entry name" value="Ferritin-like"/>
</dbReference>
<accession>A0A5D4KAZ3</accession>
<dbReference type="PANTHER" id="PTHR39183">
    <property type="entry name" value="SPORE COAT PROTEIN F-LIKE PROTEIN YHCQ"/>
    <property type="match status" value="1"/>
</dbReference>
<gene>
    <name evidence="5" type="ORF">FZC79_19450</name>
</gene>